<dbReference type="GO" id="GO:0046872">
    <property type="term" value="F:metal ion binding"/>
    <property type="evidence" value="ECO:0007669"/>
    <property type="project" value="UniProtKB-KW"/>
</dbReference>
<comment type="subcellular location">
    <subcellularLocation>
        <location evidence="2">Nucleus</location>
    </subcellularLocation>
</comment>
<name>A0A8H3HIT6_9AGAM</name>
<feature type="non-terminal residue" evidence="9">
    <location>
        <position position="330"/>
    </location>
</feature>
<feature type="domain" description="DDE Tnp4" evidence="8">
    <location>
        <begin position="109"/>
        <end position="265"/>
    </location>
</feature>
<gene>
    <name evidence="9" type="ORF">RDB_LOCUS108839</name>
</gene>
<evidence type="ECO:0000256" key="5">
    <source>
        <dbReference type="ARBA" id="ARBA00022723"/>
    </source>
</evidence>
<dbReference type="AlphaFoldDB" id="A0A8H3HIT6"/>
<dbReference type="PANTHER" id="PTHR22930">
    <property type="match status" value="1"/>
</dbReference>
<keyword evidence="7" id="KW-0539">Nucleus</keyword>
<proteinExistence type="inferred from homology"/>
<comment type="caution">
    <text evidence="9">The sequence shown here is derived from an EMBL/GenBank/DDBJ whole genome shotgun (WGS) entry which is preliminary data.</text>
</comment>
<dbReference type="Proteomes" id="UP000663850">
    <property type="component" value="Unassembled WGS sequence"/>
</dbReference>
<protein>
    <recommendedName>
        <fullName evidence="8">DDE Tnp4 domain-containing protein</fullName>
    </recommendedName>
</protein>
<dbReference type="PANTHER" id="PTHR22930:SF85">
    <property type="entry name" value="GH03217P-RELATED"/>
    <property type="match status" value="1"/>
</dbReference>
<dbReference type="Pfam" id="PF13359">
    <property type="entry name" value="DDE_Tnp_4"/>
    <property type="match status" value="1"/>
</dbReference>
<evidence type="ECO:0000256" key="6">
    <source>
        <dbReference type="ARBA" id="ARBA00022801"/>
    </source>
</evidence>
<keyword evidence="5" id="KW-0479">Metal-binding</keyword>
<evidence type="ECO:0000313" key="9">
    <source>
        <dbReference type="EMBL" id="CAE6513099.1"/>
    </source>
</evidence>
<dbReference type="GO" id="GO:0004518">
    <property type="term" value="F:nuclease activity"/>
    <property type="evidence" value="ECO:0007669"/>
    <property type="project" value="UniProtKB-KW"/>
</dbReference>
<evidence type="ECO:0000256" key="2">
    <source>
        <dbReference type="ARBA" id="ARBA00004123"/>
    </source>
</evidence>
<reference evidence="9" key="1">
    <citation type="submission" date="2021-01" db="EMBL/GenBank/DDBJ databases">
        <authorList>
            <person name="Kaushik A."/>
        </authorList>
    </citation>
    <scope>NUCLEOTIDE SEQUENCE</scope>
    <source>
        <strain evidence="9">Type strain: AG8-Rh-89/</strain>
    </source>
</reference>
<comment type="cofactor">
    <cofactor evidence="1">
        <name>a divalent metal cation</name>
        <dbReference type="ChEBI" id="CHEBI:60240"/>
    </cofactor>
</comment>
<accession>A0A8H3HIT6</accession>
<evidence type="ECO:0000256" key="3">
    <source>
        <dbReference type="ARBA" id="ARBA00006958"/>
    </source>
</evidence>
<organism evidence="9 10">
    <name type="scientific">Rhizoctonia solani</name>
    <dbReference type="NCBI Taxonomy" id="456999"/>
    <lineage>
        <taxon>Eukaryota</taxon>
        <taxon>Fungi</taxon>
        <taxon>Dikarya</taxon>
        <taxon>Basidiomycota</taxon>
        <taxon>Agaricomycotina</taxon>
        <taxon>Agaricomycetes</taxon>
        <taxon>Cantharellales</taxon>
        <taxon>Ceratobasidiaceae</taxon>
        <taxon>Rhizoctonia</taxon>
    </lineage>
</organism>
<dbReference type="InterPro" id="IPR027806">
    <property type="entry name" value="HARBI1_dom"/>
</dbReference>
<evidence type="ECO:0000256" key="1">
    <source>
        <dbReference type="ARBA" id="ARBA00001968"/>
    </source>
</evidence>
<dbReference type="InterPro" id="IPR045249">
    <property type="entry name" value="HARBI1-like"/>
</dbReference>
<evidence type="ECO:0000259" key="8">
    <source>
        <dbReference type="Pfam" id="PF13359"/>
    </source>
</evidence>
<keyword evidence="4" id="KW-0540">Nuclease</keyword>
<evidence type="ECO:0000256" key="7">
    <source>
        <dbReference type="ARBA" id="ARBA00023242"/>
    </source>
</evidence>
<dbReference type="EMBL" id="CAJMWZ010005958">
    <property type="protein sequence ID" value="CAE6513099.1"/>
    <property type="molecule type" value="Genomic_DNA"/>
</dbReference>
<evidence type="ECO:0000313" key="10">
    <source>
        <dbReference type="Proteomes" id="UP000663850"/>
    </source>
</evidence>
<comment type="similarity">
    <text evidence="3">Belongs to the HARBI1 family.</text>
</comment>
<dbReference type="GO" id="GO:0005634">
    <property type="term" value="C:nucleus"/>
    <property type="evidence" value="ECO:0007669"/>
    <property type="project" value="UniProtKB-SubCell"/>
</dbReference>
<evidence type="ECO:0000256" key="4">
    <source>
        <dbReference type="ARBA" id="ARBA00022722"/>
    </source>
</evidence>
<dbReference type="GO" id="GO:0016787">
    <property type="term" value="F:hydrolase activity"/>
    <property type="evidence" value="ECO:0007669"/>
    <property type="project" value="UniProtKB-KW"/>
</dbReference>
<keyword evidence="6" id="KW-0378">Hydrolase</keyword>
<sequence>VSKRVFWEIVDLIRANEVFINRGRRKQRPVYHQLAAFLIRYGSMGSRGNFTALLTSVAKGSIPIYCERVAYAIRVFGLTCIGWPTAERKAEIKAAFREVCGLDGIVGVVDGSLIDLAKRPSGSEESFRSRKGTIATNIQAVVDHEGRFIAYETGFPGSRNDISIWKQSFVWSHRQRHFNDGEFVLADGGYQPSPFVLTPFSRNERQGADRGRKIDFNQRISRARVLVERTFGQLKSRFPSLVMMGDIGNQATLYSAIDAMIVLHNVCYDLHDTVNGEPDAFVEAGGDGYDAVDQEVDDMDWGPGADINERLLDAGRAFRLQCMDIICPEQ</sequence>